<gene>
    <name evidence="4" type="ORF">COX37_02920</name>
</gene>
<accession>A0A2G9YTV0</accession>
<dbReference type="InterPro" id="IPR011249">
    <property type="entry name" value="Metalloenz_LuxS/M16"/>
</dbReference>
<dbReference type="Pfam" id="PF00675">
    <property type="entry name" value="Peptidase_M16"/>
    <property type="match status" value="1"/>
</dbReference>
<dbReference type="Proteomes" id="UP000229976">
    <property type="component" value="Unassembled WGS sequence"/>
</dbReference>
<dbReference type="PANTHER" id="PTHR11851">
    <property type="entry name" value="METALLOPROTEASE"/>
    <property type="match status" value="1"/>
</dbReference>
<dbReference type="AlphaFoldDB" id="A0A2G9YTV0"/>
<evidence type="ECO:0000259" key="2">
    <source>
        <dbReference type="Pfam" id="PF00675"/>
    </source>
</evidence>
<dbReference type="InterPro" id="IPR007863">
    <property type="entry name" value="Peptidase_M16_C"/>
</dbReference>
<evidence type="ECO:0000256" key="1">
    <source>
        <dbReference type="ARBA" id="ARBA00007261"/>
    </source>
</evidence>
<protein>
    <recommendedName>
        <fullName evidence="6">Peptidase M16</fullName>
    </recommendedName>
</protein>
<dbReference type="Gene3D" id="3.30.830.10">
    <property type="entry name" value="Metalloenzyme, LuxS/M16 peptidase-like"/>
    <property type="match status" value="2"/>
</dbReference>
<comment type="similarity">
    <text evidence="1">Belongs to the peptidase M16 family.</text>
</comment>
<reference evidence="4 5" key="1">
    <citation type="submission" date="2017-09" db="EMBL/GenBank/DDBJ databases">
        <title>Depth-based differentiation of microbial function through sediment-hosted aquifers and enrichment of novel symbionts in the deep terrestrial subsurface.</title>
        <authorList>
            <person name="Probst A.J."/>
            <person name="Ladd B."/>
            <person name="Jarett J.K."/>
            <person name="Geller-Mcgrath D.E."/>
            <person name="Sieber C.M."/>
            <person name="Emerson J.B."/>
            <person name="Anantharaman K."/>
            <person name="Thomas B.C."/>
            <person name="Malmstrom R."/>
            <person name="Stieglmeier M."/>
            <person name="Klingl A."/>
            <person name="Woyke T."/>
            <person name="Ryan C.M."/>
            <person name="Banfield J.F."/>
        </authorList>
    </citation>
    <scope>NUCLEOTIDE SEQUENCE [LARGE SCALE GENOMIC DNA]</scope>
    <source>
        <strain evidence="4">CG23_combo_of_CG06-09_8_20_14_all_39_17</strain>
    </source>
</reference>
<evidence type="ECO:0000313" key="4">
    <source>
        <dbReference type="EMBL" id="PIP22650.1"/>
    </source>
</evidence>
<dbReference type="GO" id="GO:0046872">
    <property type="term" value="F:metal ion binding"/>
    <property type="evidence" value="ECO:0007669"/>
    <property type="project" value="InterPro"/>
</dbReference>
<evidence type="ECO:0000313" key="5">
    <source>
        <dbReference type="Proteomes" id="UP000229976"/>
    </source>
</evidence>
<dbReference type="InterPro" id="IPR050361">
    <property type="entry name" value="MPP/UQCRC_Complex"/>
</dbReference>
<sequence>MFEKKILENGLRIIAVPQADTQAVTILIMVKAGSSNEKREISGISHLLEHVLFKGTKKRPSWEQVDEDMDRMGAERNAFTGYECTGYWIKAESSNFENALEVISDIFLNAILKEKDIEKEKGVIVEEINMYEDSPSLHITRVWRELLYGDQPSGWDIAGTKESVKGISRGKLLDYFKKQYTAKNSLVCVAGNIKSEEVFLKTEKYFSAIGEGELFLKKKTVENQKKSKVLLEYRKTGQTNLCLGVRGYNIFHPRRYALRVLEIILGGMPSSRLFAKVRQELGTVYAIHTFSDMETDCGYLSTYTGVANKKAEEAIKIILKEYKRISEEKVSSAELERAQNYIKGKLALNLETSDERASFCAEQELLEGEILTSGEIFAKIKSVSAEDILDVAKDIFKPENLNLALIGPFRNKKKFQQLLKF</sequence>
<dbReference type="SUPFAM" id="SSF63411">
    <property type="entry name" value="LuxS/MPP-like metallohydrolase"/>
    <property type="match status" value="2"/>
</dbReference>
<organism evidence="4 5">
    <name type="scientific">Candidatus Nealsonbacteria bacterium CG23_combo_of_CG06-09_8_20_14_all_39_17</name>
    <dbReference type="NCBI Taxonomy" id="1974722"/>
    <lineage>
        <taxon>Bacteria</taxon>
        <taxon>Candidatus Nealsoniibacteriota</taxon>
    </lineage>
</organism>
<dbReference type="InterPro" id="IPR011765">
    <property type="entry name" value="Pept_M16_N"/>
</dbReference>
<evidence type="ECO:0000259" key="3">
    <source>
        <dbReference type="Pfam" id="PF05193"/>
    </source>
</evidence>
<feature type="domain" description="Peptidase M16 C-terminal" evidence="3">
    <location>
        <begin position="167"/>
        <end position="340"/>
    </location>
</feature>
<evidence type="ECO:0008006" key="6">
    <source>
        <dbReference type="Google" id="ProtNLM"/>
    </source>
</evidence>
<feature type="domain" description="Peptidase M16 N-terminal" evidence="2">
    <location>
        <begin position="18"/>
        <end position="159"/>
    </location>
</feature>
<name>A0A2G9YTV0_9BACT</name>
<dbReference type="EMBL" id="PCRO01000035">
    <property type="protein sequence ID" value="PIP22650.1"/>
    <property type="molecule type" value="Genomic_DNA"/>
</dbReference>
<proteinExistence type="inferred from homology"/>
<dbReference type="PANTHER" id="PTHR11851:SF49">
    <property type="entry name" value="MITOCHONDRIAL-PROCESSING PEPTIDASE SUBUNIT ALPHA"/>
    <property type="match status" value="1"/>
</dbReference>
<comment type="caution">
    <text evidence="4">The sequence shown here is derived from an EMBL/GenBank/DDBJ whole genome shotgun (WGS) entry which is preliminary data.</text>
</comment>
<dbReference type="Pfam" id="PF05193">
    <property type="entry name" value="Peptidase_M16_C"/>
    <property type="match status" value="1"/>
</dbReference>